<protein>
    <submittedName>
        <fullName evidence="2">Uncharacterized protein</fullName>
    </submittedName>
</protein>
<accession>A0A644X3Z9</accession>
<feature type="compositionally biased region" description="Basic and acidic residues" evidence="1">
    <location>
        <begin position="23"/>
        <end position="55"/>
    </location>
</feature>
<dbReference type="EMBL" id="VSSQ01001712">
    <property type="protein sequence ID" value="MPM10581.1"/>
    <property type="molecule type" value="Genomic_DNA"/>
</dbReference>
<dbReference type="AlphaFoldDB" id="A0A644X3Z9"/>
<name>A0A644X3Z9_9ZZZZ</name>
<comment type="caution">
    <text evidence="2">The sequence shown here is derived from an EMBL/GenBank/DDBJ whole genome shotgun (WGS) entry which is preliminary data.</text>
</comment>
<feature type="region of interest" description="Disordered" evidence="1">
    <location>
        <begin position="1"/>
        <end position="55"/>
    </location>
</feature>
<evidence type="ECO:0000256" key="1">
    <source>
        <dbReference type="SAM" id="MobiDB-lite"/>
    </source>
</evidence>
<reference evidence="2" key="1">
    <citation type="submission" date="2019-08" db="EMBL/GenBank/DDBJ databases">
        <authorList>
            <person name="Kucharzyk K."/>
            <person name="Murdoch R.W."/>
            <person name="Higgins S."/>
            <person name="Loffler F."/>
        </authorList>
    </citation>
    <scope>NUCLEOTIDE SEQUENCE</scope>
</reference>
<gene>
    <name evidence="2" type="ORF">SDC9_56913</name>
</gene>
<feature type="compositionally biased region" description="Basic and acidic residues" evidence="1">
    <location>
        <begin position="1"/>
        <end position="16"/>
    </location>
</feature>
<sequence>MRKNTRETIRRPKDWESDPAWDSDGKEVFTEGGRKPKTKTIEKDEVFEADRGEDS</sequence>
<evidence type="ECO:0000313" key="2">
    <source>
        <dbReference type="EMBL" id="MPM10581.1"/>
    </source>
</evidence>
<proteinExistence type="predicted"/>
<organism evidence="2">
    <name type="scientific">bioreactor metagenome</name>
    <dbReference type="NCBI Taxonomy" id="1076179"/>
    <lineage>
        <taxon>unclassified sequences</taxon>
        <taxon>metagenomes</taxon>
        <taxon>ecological metagenomes</taxon>
    </lineage>
</organism>